<feature type="transmembrane region" description="Helical" evidence="1">
    <location>
        <begin position="144"/>
        <end position="162"/>
    </location>
</feature>
<keyword evidence="1" id="KW-0472">Membrane</keyword>
<protein>
    <recommendedName>
        <fullName evidence="4">VanZ like family protein</fullName>
    </recommendedName>
</protein>
<keyword evidence="3" id="KW-1185">Reference proteome</keyword>
<name>A0A1M5WA09_9BACT</name>
<dbReference type="AlphaFoldDB" id="A0A1M5WA09"/>
<evidence type="ECO:0000313" key="3">
    <source>
        <dbReference type="Proteomes" id="UP000184139"/>
    </source>
</evidence>
<keyword evidence="1" id="KW-1133">Transmembrane helix</keyword>
<feature type="transmembrane region" description="Helical" evidence="1">
    <location>
        <begin position="20"/>
        <end position="42"/>
    </location>
</feature>
<evidence type="ECO:0008006" key="4">
    <source>
        <dbReference type="Google" id="ProtNLM"/>
    </source>
</evidence>
<dbReference type="EMBL" id="FQXS01000011">
    <property type="protein sequence ID" value="SHH84268.1"/>
    <property type="molecule type" value="Genomic_DNA"/>
</dbReference>
<organism evidence="2 3">
    <name type="scientific">Desulfofustis glycolicus DSM 9705</name>
    <dbReference type="NCBI Taxonomy" id="1121409"/>
    <lineage>
        <taxon>Bacteria</taxon>
        <taxon>Pseudomonadati</taxon>
        <taxon>Thermodesulfobacteriota</taxon>
        <taxon>Desulfobulbia</taxon>
        <taxon>Desulfobulbales</taxon>
        <taxon>Desulfocapsaceae</taxon>
        <taxon>Desulfofustis</taxon>
    </lineage>
</organism>
<dbReference type="Proteomes" id="UP000184139">
    <property type="component" value="Unassembled WGS sequence"/>
</dbReference>
<dbReference type="NCBIfam" id="NF037970">
    <property type="entry name" value="vanZ_1"/>
    <property type="match status" value="1"/>
</dbReference>
<keyword evidence="1" id="KW-0812">Transmembrane</keyword>
<proteinExistence type="predicted"/>
<reference evidence="2 3" key="1">
    <citation type="submission" date="2016-11" db="EMBL/GenBank/DDBJ databases">
        <authorList>
            <person name="Jaros S."/>
            <person name="Januszkiewicz K."/>
            <person name="Wedrychowicz H."/>
        </authorList>
    </citation>
    <scope>NUCLEOTIDE SEQUENCE [LARGE SCALE GENOMIC DNA]</scope>
    <source>
        <strain evidence="2 3">DSM 9705</strain>
    </source>
</reference>
<evidence type="ECO:0000313" key="2">
    <source>
        <dbReference type="EMBL" id="SHH84268.1"/>
    </source>
</evidence>
<evidence type="ECO:0000256" key="1">
    <source>
        <dbReference type="SAM" id="Phobius"/>
    </source>
</evidence>
<gene>
    <name evidence="2" type="ORF">SAMN02745124_02186</name>
</gene>
<feature type="transmembrane region" description="Helical" evidence="1">
    <location>
        <begin position="83"/>
        <end position="101"/>
    </location>
</feature>
<accession>A0A1M5WA09</accession>
<sequence length="278" mass="30825">MFLSTEGVLIMEKTKTAVGAIVQANWRLVFLLVILPGFFFAGFGGNDSRVEKELFDFGHVVFFAVFASELFRQLVKRGWKQRPAALLVAVLVCLAALSIEISQAFLDGRQAGVRDFVYGLVGGCAVLVWKMGEQRGVGMALRRGIVVGVVAWCLFPLVCAVIDEYRMYRGFPVLADFESSLELSRWQSSGEISRVTDPVQSGAYSLKVLLDAGVNVNRNRVYVVPVSWRWGLLKRYSVFPEEGCRAVFGKSELNSGFPNITDETVCAFAREEVDISLL</sequence>
<feature type="transmembrane region" description="Helical" evidence="1">
    <location>
        <begin position="54"/>
        <end position="71"/>
    </location>
</feature>